<evidence type="ECO:0000313" key="2">
    <source>
        <dbReference type="EMBL" id="SDH47181.1"/>
    </source>
</evidence>
<dbReference type="RefSeq" id="WP_090406379.1">
    <property type="nucleotide sequence ID" value="NZ_FNDQ01000004.1"/>
</dbReference>
<dbReference type="InterPro" id="IPR048136">
    <property type="entry name" value="STM3941-like"/>
</dbReference>
<accession>A0A1G8CNR4</accession>
<dbReference type="Proteomes" id="UP000243588">
    <property type="component" value="Unassembled WGS sequence"/>
</dbReference>
<feature type="transmembrane region" description="Helical" evidence="1">
    <location>
        <begin position="15"/>
        <end position="36"/>
    </location>
</feature>
<keyword evidence="1" id="KW-1133">Transmembrane helix</keyword>
<dbReference type="STRING" id="702745.SAMN05421818_104153"/>
<keyword evidence="1" id="KW-0812">Transmembrane</keyword>
<keyword evidence="1" id="KW-0472">Membrane</keyword>
<dbReference type="NCBIfam" id="NF041635">
    <property type="entry name" value="STM3941_fam"/>
    <property type="match status" value="1"/>
</dbReference>
<sequence>MNITPIRIAIKKGRLFLYLIGTLLLVAAGVLILAVSSKSPDNWILDSYVFTIAIALLCIVFFGYGSYLFAIKLFDKRPGLIIDNQGITDNATSVVNGLIPWEDVFSFVECQVKSNKFIMVYVLNPQEYIDKQTNFIKRKSMEANLKNYGTSVFINMTFLATSQQDLLDKLNQRLDQYRS</sequence>
<evidence type="ECO:0000313" key="3">
    <source>
        <dbReference type="Proteomes" id="UP000243588"/>
    </source>
</evidence>
<gene>
    <name evidence="2" type="ORF">SAMN05421818_104153</name>
</gene>
<dbReference type="AlphaFoldDB" id="A0A1G8CNR4"/>
<evidence type="ECO:0000256" key="1">
    <source>
        <dbReference type="SAM" id="Phobius"/>
    </source>
</evidence>
<protein>
    <submittedName>
        <fullName evidence="2">Uncharacterized protein</fullName>
    </submittedName>
</protein>
<name>A0A1G8CNR4_9FLAO</name>
<dbReference type="EMBL" id="FNDQ01000004">
    <property type="protein sequence ID" value="SDH47181.1"/>
    <property type="molecule type" value="Genomic_DNA"/>
</dbReference>
<keyword evidence="3" id="KW-1185">Reference proteome</keyword>
<feature type="transmembrane region" description="Helical" evidence="1">
    <location>
        <begin position="48"/>
        <end position="70"/>
    </location>
</feature>
<proteinExistence type="predicted"/>
<reference evidence="3" key="1">
    <citation type="submission" date="2016-10" db="EMBL/GenBank/DDBJ databases">
        <authorList>
            <person name="Varghese N."/>
            <person name="Submissions S."/>
        </authorList>
    </citation>
    <scope>NUCLEOTIDE SEQUENCE [LARGE SCALE GENOMIC DNA]</scope>
    <source>
        <strain evidence="3">DSM 23313</strain>
    </source>
</reference>
<organism evidence="2 3">
    <name type="scientific">Myroides phaeus</name>
    <dbReference type="NCBI Taxonomy" id="702745"/>
    <lineage>
        <taxon>Bacteria</taxon>
        <taxon>Pseudomonadati</taxon>
        <taxon>Bacteroidota</taxon>
        <taxon>Flavobacteriia</taxon>
        <taxon>Flavobacteriales</taxon>
        <taxon>Flavobacteriaceae</taxon>
        <taxon>Myroides</taxon>
    </lineage>
</organism>